<dbReference type="InterPro" id="IPR001867">
    <property type="entry name" value="OmpR/PhoB-type_DNA-bd"/>
</dbReference>
<sequence>MTAPAPDTFRFGDFTLDTRNRVLSRGGKPLELGNRYFNALVLMVRADGQLVRKDDFMQAVWRGIPVTDEALTQCIRTLRRALEDDAAAPRFIATVPKHGYRFVAPVETGLGAAPPPVARAVHSLPSAVAAACTIAGLLSGLVAGAFYAVVSGGPVIVLAALVAALGLLGGGGVGAGLSAALAWRGRADVWLVAGGAAGGMAVGALGSMVSREGVGLLTARDLPPVTGLVEGIVLGAATGSAVWLALSGRPARLAIPVAATIGMGAGLLLHLAGGVLLGGSLWALQQGLPDIRFDLQALGRFMGDAPFGPRAQRLTALAEAGAFTASLALAAILARSRADQAHEKGRPPFGDRPSS</sequence>
<feature type="DNA-binding region" description="OmpR/PhoB-type" evidence="2">
    <location>
        <begin position="6"/>
        <end position="104"/>
    </location>
</feature>
<dbReference type="SMART" id="SM00862">
    <property type="entry name" value="Trans_reg_C"/>
    <property type="match status" value="1"/>
</dbReference>
<feature type="transmembrane region" description="Helical" evidence="3">
    <location>
        <begin position="253"/>
        <end position="284"/>
    </location>
</feature>
<dbReference type="Proteomes" id="UP000092698">
    <property type="component" value="Chromosome"/>
</dbReference>
<keyword evidence="1 2" id="KW-0238">DNA-binding</keyword>
<evidence type="ECO:0000256" key="1">
    <source>
        <dbReference type="ARBA" id="ARBA00023125"/>
    </source>
</evidence>
<dbReference type="KEGG" id="anh:A6F65_02553"/>
<feature type="transmembrane region" description="Helical" evidence="3">
    <location>
        <begin position="127"/>
        <end position="149"/>
    </location>
</feature>
<keyword evidence="3" id="KW-0812">Transmembrane</keyword>
<dbReference type="EMBL" id="CP016545">
    <property type="protein sequence ID" value="ANU08831.1"/>
    <property type="molecule type" value="Genomic_DNA"/>
</dbReference>
<evidence type="ECO:0000313" key="6">
    <source>
        <dbReference type="Proteomes" id="UP000092698"/>
    </source>
</evidence>
<feature type="transmembrane region" description="Helical" evidence="3">
    <location>
        <begin position="314"/>
        <end position="334"/>
    </location>
</feature>
<feature type="transmembrane region" description="Helical" evidence="3">
    <location>
        <begin position="189"/>
        <end position="208"/>
    </location>
</feature>
<protein>
    <submittedName>
        <fullName evidence="5">Transcriptional activator CadC</fullName>
    </submittedName>
</protein>
<accession>A0A1C7DBZ1</accession>
<dbReference type="GO" id="GO:0000160">
    <property type="term" value="P:phosphorelay signal transduction system"/>
    <property type="evidence" value="ECO:0007669"/>
    <property type="project" value="InterPro"/>
</dbReference>
<evidence type="ECO:0000256" key="2">
    <source>
        <dbReference type="PROSITE-ProRule" id="PRU01091"/>
    </source>
</evidence>
<dbReference type="CDD" id="cd00383">
    <property type="entry name" value="trans_reg_C"/>
    <property type="match status" value="1"/>
</dbReference>
<evidence type="ECO:0000259" key="4">
    <source>
        <dbReference type="PROSITE" id="PS51755"/>
    </source>
</evidence>
<dbReference type="SUPFAM" id="SSF46894">
    <property type="entry name" value="C-terminal effector domain of the bipartite response regulators"/>
    <property type="match status" value="1"/>
</dbReference>
<gene>
    <name evidence="5" type="primary">cadC</name>
    <name evidence="5" type="ORF">A6F65_02553</name>
</gene>
<reference evidence="5 6" key="1">
    <citation type="submission" date="2016-07" db="EMBL/GenBank/DDBJ databases">
        <title>Complete genome sequence of Altererythrobacter namhicola JCM 16345T, containing esterase-encoding genes.</title>
        <authorList>
            <person name="Cheng H."/>
            <person name="Wu Y.-H."/>
            <person name="Jian S.-L."/>
            <person name="Huo Y.-Y."/>
            <person name="Wang C.-S."/>
            <person name="Xu X.-W."/>
        </authorList>
    </citation>
    <scope>NUCLEOTIDE SEQUENCE [LARGE SCALE GENOMIC DNA]</scope>
    <source>
        <strain evidence="5 6">JCM 16345</strain>
    </source>
</reference>
<keyword evidence="3" id="KW-1133">Transmembrane helix</keyword>
<dbReference type="GO" id="GO:0003677">
    <property type="term" value="F:DNA binding"/>
    <property type="evidence" value="ECO:0007669"/>
    <property type="project" value="UniProtKB-UniRule"/>
</dbReference>
<dbReference type="PATRIC" id="fig|645517.4.peg.2536"/>
<dbReference type="PROSITE" id="PS51755">
    <property type="entry name" value="OMPR_PHOB"/>
    <property type="match status" value="1"/>
</dbReference>
<feature type="domain" description="OmpR/PhoB-type" evidence="4">
    <location>
        <begin position="6"/>
        <end position="104"/>
    </location>
</feature>
<organism evidence="5 6">
    <name type="scientific">Paraurantiacibacter namhicola</name>
    <dbReference type="NCBI Taxonomy" id="645517"/>
    <lineage>
        <taxon>Bacteria</taxon>
        <taxon>Pseudomonadati</taxon>
        <taxon>Pseudomonadota</taxon>
        <taxon>Alphaproteobacteria</taxon>
        <taxon>Sphingomonadales</taxon>
        <taxon>Erythrobacteraceae</taxon>
        <taxon>Paraurantiacibacter</taxon>
    </lineage>
</organism>
<evidence type="ECO:0000256" key="3">
    <source>
        <dbReference type="SAM" id="Phobius"/>
    </source>
</evidence>
<proteinExistence type="predicted"/>
<dbReference type="Pfam" id="PF00486">
    <property type="entry name" value="Trans_reg_C"/>
    <property type="match status" value="1"/>
</dbReference>
<dbReference type="InterPro" id="IPR016032">
    <property type="entry name" value="Sig_transdc_resp-reg_C-effctor"/>
</dbReference>
<dbReference type="AlphaFoldDB" id="A0A1C7DBZ1"/>
<evidence type="ECO:0000313" key="5">
    <source>
        <dbReference type="EMBL" id="ANU08831.1"/>
    </source>
</evidence>
<name>A0A1C7DBZ1_9SPHN</name>
<dbReference type="GO" id="GO:0006355">
    <property type="term" value="P:regulation of DNA-templated transcription"/>
    <property type="evidence" value="ECO:0007669"/>
    <property type="project" value="InterPro"/>
</dbReference>
<feature type="transmembrane region" description="Helical" evidence="3">
    <location>
        <begin position="155"/>
        <end position="177"/>
    </location>
</feature>
<feature type="transmembrane region" description="Helical" evidence="3">
    <location>
        <begin position="228"/>
        <end position="246"/>
    </location>
</feature>
<dbReference type="RefSeq" id="WP_169817033.1">
    <property type="nucleotide sequence ID" value="NZ_CP016545.1"/>
</dbReference>
<dbReference type="InterPro" id="IPR036388">
    <property type="entry name" value="WH-like_DNA-bd_sf"/>
</dbReference>
<keyword evidence="6" id="KW-1185">Reference proteome</keyword>
<dbReference type="Gene3D" id="1.10.10.10">
    <property type="entry name" value="Winged helix-like DNA-binding domain superfamily/Winged helix DNA-binding domain"/>
    <property type="match status" value="1"/>
</dbReference>
<keyword evidence="3" id="KW-0472">Membrane</keyword>